<dbReference type="InterPro" id="IPR011992">
    <property type="entry name" value="EF-hand-dom_pair"/>
</dbReference>
<name>A0A1G4BCY6_9PEZI</name>
<evidence type="ECO:0000313" key="4">
    <source>
        <dbReference type="Proteomes" id="UP000176998"/>
    </source>
</evidence>
<dbReference type="GeneID" id="34558472"/>
<evidence type="ECO:0008006" key="5">
    <source>
        <dbReference type="Google" id="ProtNLM"/>
    </source>
</evidence>
<sequence length="274" mass="30962">MAFTSSTQSEKLLKQVNDGYGPKFATAVPKCPITYRRPPALNAERVIESAGVAHANLASSTDKPKGSIEYSEKYHEYTVLQQHVLFWDRDNDGMITPIDVWVGFRDLGFNLAACLLAATVIPFVFSYGTVMQYSYLPDPFFRLHLGGHGSDSGIYDSEGRFIPQRFEDVFANCSVRQDDTLTLREIFDLMSRNRCAMDPFGWSVSIFEWMTTWTLLAKDGKIHKEDLRRVFDGSLFWEIREKRHSGEGWHQGWGLGGDGFVGSRPGVNPRTLTA</sequence>
<dbReference type="PANTHER" id="PTHR31495">
    <property type="entry name" value="PEROXYGENASE 3-RELATED"/>
    <property type="match status" value="1"/>
</dbReference>
<comment type="caution">
    <text evidence="3">The sequence shown here is derived from an EMBL/GenBank/DDBJ whole genome shotgun (WGS) entry which is preliminary data.</text>
</comment>
<keyword evidence="2" id="KW-0106">Calcium</keyword>
<dbReference type="EMBL" id="MJBS01000037">
    <property type="protein sequence ID" value="OHE99278.1"/>
    <property type="molecule type" value="Genomic_DNA"/>
</dbReference>
<evidence type="ECO:0000256" key="1">
    <source>
        <dbReference type="ARBA" id="ARBA00006765"/>
    </source>
</evidence>
<accession>A0A1G4BCY6</accession>
<dbReference type="GO" id="GO:0005509">
    <property type="term" value="F:calcium ion binding"/>
    <property type="evidence" value="ECO:0007669"/>
    <property type="project" value="TreeGrafter"/>
</dbReference>
<dbReference type="Pfam" id="PF05042">
    <property type="entry name" value="Caleosin"/>
    <property type="match status" value="1"/>
</dbReference>
<organism evidence="3 4">
    <name type="scientific">Colletotrichum orchidophilum</name>
    <dbReference type="NCBI Taxonomy" id="1209926"/>
    <lineage>
        <taxon>Eukaryota</taxon>
        <taxon>Fungi</taxon>
        <taxon>Dikarya</taxon>
        <taxon>Ascomycota</taxon>
        <taxon>Pezizomycotina</taxon>
        <taxon>Sordariomycetes</taxon>
        <taxon>Hypocreomycetidae</taxon>
        <taxon>Glomerellales</taxon>
        <taxon>Glomerellaceae</taxon>
        <taxon>Colletotrichum</taxon>
    </lineage>
</organism>
<dbReference type="OrthoDB" id="640742at2759"/>
<dbReference type="InterPro" id="IPR007736">
    <property type="entry name" value="Caleosin-related"/>
</dbReference>
<dbReference type="InterPro" id="IPR018247">
    <property type="entry name" value="EF_Hand_1_Ca_BS"/>
</dbReference>
<dbReference type="SUPFAM" id="SSF47473">
    <property type="entry name" value="EF-hand"/>
    <property type="match status" value="1"/>
</dbReference>
<dbReference type="RefSeq" id="XP_022476427.1">
    <property type="nucleotide sequence ID" value="XM_022616962.1"/>
</dbReference>
<dbReference type="PROSITE" id="PS00018">
    <property type="entry name" value="EF_HAND_1"/>
    <property type="match status" value="1"/>
</dbReference>
<evidence type="ECO:0000256" key="2">
    <source>
        <dbReference type="ARBA" id="ARBA00022837"/>
    </source>
</evidence>
<dbReference type="STRING" id="1209926.A0A1G4BCY6"/>
<evidence type="ECO:0000313" key="3">
    <source>
        <dbReference type="EMBL" id="OHE99278.1"/>
    </source>
</evidence>
<dbReference type="Proteomes" id="UP000176998">
    <property type="component" value="Unassembled WGS sequence"/>
</dbReference>
<proteinExistence type="inferred from homology"/>
<keyword evidence="4" id="KW-1185">Reference proteome</keyword>
<dbReference type="AlphaFoldDB" id="A0A1G4BCY6"/>
<reference evidence="3 4" key="1">
    <citation type="submission" date="2016-09" db="EMBL/GenBank/DDBJ databases">
        <authorList>
            <person name="Capua I."/>
            <person name="De Benedictis P."/>
            <person name="Joannis T."/>
            <person name="Lombin L.H."/>
            <person name="Cattoli G."/>
        </authorList>
    </citation>
    <scope>NUCLEOTIDE SEQUENCE [LARGE SCALE GENOMIC DNA]</scope>
    <source>
        <strain evidence="3 4">IMI 309357</strain>
    </source>
</reference>
<protein>
    <recommendedName>
        <fullName evidence="5">Caleosin domain-containing protein</fullName>
    </recommendedName>
</protein>
<dbReference type="PANTHER" id="PTHR31495:SF0">
    <property type="entry name" value="BINDING PROTEIN CALEOSIN, PUTATIVE (AFU_ORTHOLOGUE AFUA_5G13750)-RELATED"/>
    <property type="match status" value="1"/>
</dbReference>
<comment type="similarity">
    <text evidence="1">Belongs to the caleosin family.</text>
</comment>
<dbReference type="GO" id="GO:0004497">
    <property type="term" value="F:monooxygenase activity"/>
    <property type="evidence" value="ECO:0007669"/>
    <property type="project" value="TreeGrafter"/>
</dbReference>
<gene>
    <name evidence="3" type="ORF">CORC01_05319</name>
</gene>